<keyword evidence="1" id="KW-0812">Transmembrane</keyword>
<dbReference type="EMBL" id="JAVDSJ010000002">
    <property type="protein sequence ID" value="MDR6584074.1"/>
    <property type="molecule type" value="Genomic_DNA"/>
</dbReference>
<organism evidence="2 3">
    <name type="scientific">Herbaspirillum frisingense</name>
    <dbReference type="NCBI Taxonomy" id="92645"/>
    <lineage>
        <taxon>Bacteria</taxon>
        <taxon>Pseudomonadati</taxon>
        <taxon>Pseudomonadota</taxon>
        <taxon>Betaproteobacteria</taxon>
        <taxon>Burkholderiales</taxon>
        <taxon>Oxalobacteraceae</taxon>
        <taxon>Herbaspirillum</taxon>
    </lineage>
</organism>
<reference evidence="2 3" key="1">
    <citation type="submission" date="2023-07" db="EMBL/GenBank/DDBJ databases">
        <title>Sorghum-associated microbial communities from plants grown in Nebraska, USA.</title>
        <authorList>
            <person name="Schachtman D."/>
        </authorList>
    </citation>
    <scope>NUCLEOTIDE SEQUENCE [LARGE SCALE GENOMIC DNA]</scope>
    <source>
        <strain evidence="2 3">596</strain>
    </source>
</reference>
<dbReference type="RefSeq" id="WP_102664469.1">
    <property type="nucleotide sequence ID" value="NZ_JAVDSJ010000002.1"/>
</dbReference>
<protein>
    <recommendedName>
        <fullName evidence="4">Type 4b pilus protein PilO2</fullName>
    </recommendedName>
</protein>
<dbReference type="InterPro" id="IPR009663">
    <property type="entry name" value="PAP_PilO"/>
</dbReference>
<evidence type="ECO:0000313" key="2">
    <source>
        <dbReference type="EMBL" id="MDR6584074.1"/>
    </source>
</evidence>
<dbReference type="Pfam" id="PF06864">
    <property type="entry name" value="PAP_PilO"/>
    <property type="match status" value="1"/>
</dbReference>
<dbReference type="Proteomes" id="UP001260715">
    <property type="component" value="Unassembled WGS sequence"/>
</dbReference>
<proteinExistence type="predicted"/>
<sequence length="458" mass="50257">MFKTLLKKKTARRAKPEMDHSRVFQKNKVALVAGLRWVPLNKGERSKLFNEARAEGEHSYCITPDGTQIGFFTSNPGGHGKGRGALASLALLLSRNCSHGGEEIFAFHVDARRSCLIVLRDGQPVPGFDVIGNAEVVSERINTFLQLTDVGSVRRLGAVDLLGNVEEIDWDLVLDEVTSKVRLKKIPDIRQIVALLAVSAIVFVAGFGAVTYKLARDKKLADEQARIASDPNIVYESKIDVDLAAVTGIGQISLQRMVGGMKQIPLQINGWRLNKVECTPALCNASWIRSYGNFAEFGHALPQSAMGQPQYDVFRPDDLTRAQLVTQHRLENPATGNALPAAAPPPPKLTRGALPLRSTVSSKFFSTLQDLSIADIKVHVEPAILFAGQGDVNQLVRPVVNAAWSIEGPLWTLEDIVLEDYVTIDSFTVELDTDKVATPTEKTRYKLSGKYYAKGKDF</sequence>
<keyword evidence="1" id="KW-1133">Transmembrane helix</keyword>
<evidence type="ECO:0000313" key="3">
    <source>
        <dbReference type="Proteomes" id="UP001260715"/>
    </source>
</evidence>
<feature type="transmembrane region" description="Helical" evidence="1">
    <location>
        <begin position="192"/>
        <end position="212"/>
    </location>
</feature>
<keyword evidence="1" id="KW-0472">Membrane</keyword>
<keyword evidence="3" id="KW-1185">Reference proteome</keyword>
<gene>
    <name evidence="2" type="ORF">J2W50_002272</name>
</gene>
<accession>A0ABU1PE00</accession>
<comment type="caution">
    <text evidence="2">The sequence shown here is derived from an EMBL/GenBank/DDBJ whole genome shotgun (WGS) entry which is preliminary data.</text>
</comment>
<evidence type="ECO:0000256" key="1">
    <source>
        <dbReference type="SAM" id="Phobius"/>
    </source>
</evidence>
<evidence type="ECO:0008006" key="4">
    <source>
        <dbReference type="Google" id="ProtNLM"/>
    </source>
</evidence>
<name>A0ABU1PE00_9BURK</name>